<evidence type="ECO:0000313" key="2">
    <source>
        <dbReference type="Proteomes" id="UP001162834"/>
    </source>
</evidence>
<keyword evidence="2" id="KW-1185">Reference proteome</keyword>
<sequence length="351" mass="37998">MVDVAVDTAVGVHLVGGMKAADSETAMRLAARILSGHLYALPDGETGERNQWIAWQLDKLTGIEGIEHAGTKTMPAPENRAYAEMPALAVDASVTELPARSLGYADAAEESYAIFRRLREEGAVPPDVKFQVAVPTPYATVVAWVHEQDQERFFPVYAKAIAEEVKAIGRVVPANDLLLQFDVTLEVGVLTGAFVAAGRMGTMEFITGALRDALDAAPGVERGVHFCYGDLGHRHFTVPKDLSLCVQLGNAIADQIEFAHMPADRETGRSPGYYEPLRDLKVKRLALGVIDFEGEEQRTRELIEAAAKGSGGMRFAAATECGMSKIDERRAGAPSLEDLLALHARFAEPIR</sequence>
<organism evidence="1 2">
    <name type="scientific">Capillimicrobium parvum</name>
    <dbReference type="NCBI Taxonomy" id="2884022"/>
    <lineage>
        <taxon>Bacteria</taxon>
        <taxon>Bacillati</taxon>
        <taxon>Actinomycetota</taxon>
        <taxon>Thermoleophilia</taxon>
        <taxon>Solirubrobacterales</taxon>
        <taxon>Capillimicrobiaceae</taxon>
        <taxon>Capillimicrobium</taxon>
    </lineage>
</organism>
<name>A0A9E6XSG4_9ACTN</name>
<dbReference type="EMBL" id="CP087164">
    <property type="protein sequence ID" value="UGS33888.1"/>
    <property type="molecule type" value="Genomic_DNA"/>
</dbReference>
<reference evidence="1" key="1">
    <citation type="journal article" date="2022" name="Int. J. Syst. Evol. Microbiol.">
        <title>Pseudomonas aegrilactucae sp. nov. and Pseudomonas morbosilactucae sp. nov., pathogens causing bacterial rot of lettuce in Japan.</title>
        <authorList>
            <person name="Sawada H."/>
            <person name="Fujikawa T."/>
            <person name="Satou M."/>
        </authorList>
    </citation>
    <scope>NUCLEOTIDE SEQUENCE</scope>
    <source>
        <strain evidence="1">0166_1</strain>
    </source>
</reference>
<dbReference type="KEGG" id="sbae:DSM104329_00253"/>
<protein>
    <recommendedName>
        <fullName evidence="3">Methionine synthase</fullName>
    </recommendedName>
</protein>
<accession>A0A9E6XSG4</accession>
<dbReference type="Gene3D" id="3.20.20.210">
    <property type="match status" value="1"/>
</dbReference>
<dbReference type="InterPro" id="IPR038071">
    <property type="entry name" value="UROD/MetE-like_sf"/>
</dbReference>
<dbReference type="SUPFAM" id="SSF51726">
    <property type="entry name" value="UROD/MetE-like"/>
    <property type="match status" value="1"/>
</dbReference>
<dbReference type="AlphaFoldDB" id="A0A9E6XSG4"/>
<evidence type="ECO:0000313" key="1">
    <source>
        <dbReference type="EMBL" id="UGS33888.1"/>
    </source>
</evidence>
<dbReference type="Proteomes" id="UP001162834">
    <property type="component" value="Chromosome"/>
</dbReference>
<gene>
    <name evidence="1" type="ORF">DSM104329_00253</name>
</gene>
<evidence type="ECO:0008006" key="3">
    <source>
        <dbReference type="Google" id="ProtNLM"/>
    </source>
</evidence>
<proteinExistence type="predicted"/>